<evidence type="ECO:0000313" key="1">
    <source>
        <dbReference type="EMBL" id="KIM78687.1"/>
    </source>
</evidence>
<accession>A0A0C3BN23</accession>
<evidence type="ECO:0000313" key="2">
    <source>
        <dbReference type="Proteomes" id="UP000054166"/>
    </source>
</evidence>
<sequence>MLLLNLYFRISTNVRPPYKKSSSYRRQKVFRSNRTTCVPHQSLKSRLEPKSPPPTHAPLILARNTLLDIPTLQLSCRPVTKCKIRTRHTPTFEGLVNNVSRDYSSVAVSVRLCSPV</sequence>
<proteinExistence type="predicted"/>
<dbReference type="AlphaFoldDB" id="A0A0C3BN23"/>
<dbReference type="EMBL" id="KN833014">
    <property type="protein sequence ID" value="KIM78687.1"/>
    <property type="molecule type" value="Genomic_DNA"/>
</dbReference>
<organism evidence="1 2">
    <name type="scientific">Piloderma croceum (strain F 1598)</name>
    <dbReference type="NCBI Taxonomy" id="765440"/>
    <lineage>
        <taxon>Eukaryota</taxon>
        <taxon>Fungi</taxon>
        <taxon>Dikarya</taxon>
        <taxon>Basidiomycota</taxon>
        <taxon>Agaricomycotina</taxon>
        <taxon>Agaricomycetes</taxon>
        <taxon>Agaricomycetidae</taxon>
        <taxon>Atheliales</taxon>
        <taxon>Atheliaceae</taxon>
        <taxon>Piloderma</taxon>
    </lineage>
</organism>
<reference evidence="1 2" key="1">
    <citation type="submission" date="2014-04" db="EMBL/GenBank/DDBJ databases">
        <authorList>
            <consortium name="DOE Joint Genome Institute"/>
            <person name="Kuo A."/>
            <person name="Tarkka M."/>
            <person name="Buscot F."/>
            <person name="Kohler A."/>
            <person name="Nagy L.G."/>
            <person name="Floudas D."/>
            <person name="Copeland A."/>
            <person name="Barry K.W."/>
            <person name="Cichocki N."/>
            <person name="Veneault-Fourrey C."/>
            <person name="LaButti K."/>
            <person name="Lindquist E.A."/>
            <person name="Lipzen A."/>
            <person name="Lundell T."/>
            <person name="Morin E."/>
            <person name="Murat C."/>
            <person name="Sun H."/>
            <person name="Tunlid A."/>
            <person name="Henrissat B."/>
            <person name="Grigoriev I.V."/>
            <person name="Hibbett D.S."/>
            <person name="Martin F."/>
            <person name="Nordberg H.P."/>
            <person name="Cantor M.N."/>
            <person name="Hua S.X."/>
        </authorList>
    </citation>
    <scope>NUCLEOTIDE SEQUENCE [LARGE SCALE GENOMIC DNA]</scope>
    <source>
        <strain evidence="1 2">F 1598</strain>
    </source>
</reference>
<dbReference type="InParanoid" id="A0A0C3BN23"/>
<keyword evidence="2" id="KW-1185">Reference proteome</keyword>
<name>A0A0C3BN23_PILCF</name>
<reference evidence="2" key="2">
    <citation type="submission" date="2015-01" db="EMBL/GenBank/DDBJ databases">
        <title>Evolutionary Origins and Diversification of the Mycorrhizal Mutualists.</title>
        <authorList>
            <consortium name="DOE Joint Genome Institute"/>
            <consortium name="Mycorrhizal Genomics Consortium"/>
            <person name="Kohler A."/>
            <person name="Kuo A."/>
            <person name="Nagy L.G."/>
            <person name="Floudas D."/>
            <person name="Copeland A."/>
            <person name="Barry K.W."/>
            <person name="Cichocki N."/>
            <person name="Veneault-Fourrey C."/>
            <person name="LaButti K."/>
            <person name="Lindquist E.A."/>
            <person name="Lipzen A."/>
            <person name="Lundell T."/>
            <person name="Morin E."/>
            <person name="Murat C."/>
            <person name="Riley R."/>
            <person name="Ohm R."/>
            <person name="Sun H."/>
            <person name="Tunlid A."/>
            <person name="Henrissat B."/>
            <person name="Grigoriev I.V."/>
            <person name="Hibbett D.S."/>
            <person name="Martin F."/>
        </authorList>
    </citation>
    <scope>NUCLEOTIDE SEQUENCE [LARGE SCALE GENOMIC DNA]</scope>
    <source>
        <strain evidence="2">F 1598</strain>
    </source>
</reference>
<dbReference type="HOGENOM" id="CLU_2097723_0_0_1"/>
<gene>
    <name evidence="1" type="ORF">PILCRDRAFT_582237</name>
</gene>
<protein>
    <submittedName>
        <fullName evidence="1">Uncharacterized protein</fullName>
    </submittedName>
</protein>
<dbReference type="Proteomes" id="UP000054166">
    <property type="component" value="Unassembled WGS sequence"/>
</dbReference>